<dbReference type="SUPFAM" id="SSF56059">
    <property type="entry name" value="Glutathione synthetase ATP-binding domain-like"/>
    <property type="match status" value="1"/>
</dbReference>
<reference evidence="1 2" key="1">
    <citation type="submission" date="2021-11" db="EMBL/GenBank/DDBJ databases">
        <title>Draft genome sequence of Paenibacillus profundus YoMME, a new Gram-positive bacteria with exoelectrogenic properties.</title>
        <authorList>
            <person name="Hubenova Y."/>
            <person name="Hubenova E."/>
            <person name="Manasiev Y."/>
            <person name="Peykov S."/>
            <person name="Mitov M."/>
        </authorList>
    </citation>
    <scope>NUCLEOTIDE SEQUENCE [LARGE SCALE GENOMIC DNA]</scope>
    <source>
        <strain evidence="1 2">YoMME</strain>
    </source>
</reference>
<proteinExistence type="predicted"/>
<dbReference type="Proteomes" id="UP001199916">
    <property type="component" value="Unassembled WGS sequence"/>
</dbReference>
<dbReference type="RefSeq" id="WP_233697926.1">
    <property type="nucleotide sequence ID" value="NZ_JAJNBZ010000017.1"/>
</dbReference>
<accession>A0ABS8YI06</accession>
<comment type="caution">
    <text evidence="1">The sequence shown here is derived from an EMBL/GenBank/DDBJ whole genome shotgun (WGS) entry which is preliminary data.</text>
</comment>
<name>A0ABS8YI06_9BACL</name>
<dbReference type="EMBL" id="JAJNBZ010000017">
    <property type="protein sequence ID" value="MCE5171446.1"/>
    <property type="molecule type" value="Genomic_DNA"/>
</dbReference>
<dbReference type="Gene3D" id="3.30.470.20">
    <property type="entry name" value="ATP-grasp fold, B domain"/>
    <property type="match status" value="1"/>
</dbReference>
<keyword evidence="2" id="KW-1185">Reference proteome</keyword>
<gene>
    <name evidence="1" type="ORF">LQV63_19275</name>
</gene>
<dbReference type="Pfam" id="PF14398">
    <property type="entry name" value="ATPgrasp_YheCD"/>
    <property type="match status" value="1"/>
</dbReference>
<organism evidence="1 2">
    <name type="scientific">Paenibacillus profundus</name>
    <dbReference type="NCBI Taxonomy" id="1173085"/>
    <lineage>
        <taxon>Bacteria</taxon>
        <taxon>Bacillati</taxon>
        <taxon>Bacillota</taxon>
        <taxon>Bacilli</taxon>
        <taxon>Bacillales</taxon>
        <taxon>Paenibacillaceae</taxon>
        <taxon>Paenibacillus</taxon>
    </lineage>
</organism>
<evidence type="ECO:0000313" key="2">
    <source>
        <dbReference type="Proteomes" id="UP001199916"/>
    </source>
</evidence>
<evidence type="ECO:0000313" key="1">
    <source>
        <dbReference type="EMBL" id="MCE5171446.1"/>
    </source>
</evidence>
<sequence length="259" mass="30085">MIKEHAAFPSKPHVPARTIKWDHYRELKNDSTIKRHLPATMKLNKQSLFSMLSEYTSVYLKPNRGAFGVGVIKVQKMVHKKQPRFLVHEGSRQKTFYSRNQVYAFVLANMVNKDYLVQQGIDLLRWNERPFDLRLMIKKQSDNTWLNEGFVGRVAHPKKIVTNIRSGGTAVSIDDLLAPYTNVTSKIETKKKLNLLGEQICELLEKKYPGIQLFGVDLGLDQNLKPWIIEVNNRPEKICWKCMLDLYKKSSESSHFIFH</sequence>
<protein>
    <submittedName>
        <fullName evidence="1">YheC/YheD family protein</fullName>
    </submittedName>
</protein>
<dbReference type="InterPro" id="IPR026838">
    <property type="entry name" value="YheC/D"/>
</dbReference>